<name>A0ABU9L2S7_9FLAO</name>
<sequence length="256" mass="29573">MKKLSLILIFMLFAGLMNGQISYLQYRHVPADQEAKFLERETKHWSKVAQAAVNKGQMSSWSLWRKIGITSADELTPNYVFVNSFESLDKMDPDKVWSDNMDALGDVKPEDIETSSFTTTTFDYYIQYEDHIDGEYKYALVNYAKPTDLTAFIQENKSLWKPVHEDRINNIMNTMTYWGMSSVIYPAGNQDRFSVFTVDGFNNLNDVLDYLRFTEISDSSPNAAAMDDLAGKTKMDELMPNGFERRIIYERVMTVK</sequence>
<proteinExistence type="predicted"/>
<dbReference type="EMBL" id="JBCDNA010000002">
    <property type="protein sequence ID" value="MEL4456388.1"/>
    <property type="molecule type" value="Genomic_DNA"/>
</dbReference>
<keyword evidence="2" id="KW-1185">Reference proteome</keyword>
<gene>
    <name evidence="1" type="ORF">AABB81_10805</name>
</gene>
<evidence type="ECO:0000313" key="2">
    <source>
        <dbReference type="Proteomes" id="UP001474120"/>
    </source>
</evidence>
<accession>A0ABU9L2S7</accession>
<evidence type="ECO:0000313" key="1">
    <source>
        <dbReference type="EMBL" id="MEL4456388.1"/>
    </source>
</evidence>
<reference evidence="1 2" key="1">
    <citation type="submission" date="2024-04" db="EMBL/GenBank/DDBJ databases">
        <title>whole genome sequencing of Lutimonas vermicola strain IMCC1616.</title>
        <authorList>
            <person name="Bae S.S."/>
        </authorList>
    </citation>
    <scope>NUCLEOTIDE SEQUENCE [LARGE SCALE GENOMIC DNA]</scope>
    <source>
        <strain evidence="1 2">IMCC1616</strain>
    </source>
</reference>
<dbReference type="Proteomes" id="UP001474120">
    <property type="component" value="Unassembled WGS sequence"/>
</dbReference>
<dbReference type="RefSeq" id="WP_342160515.1">
    <property type="nucleotide sequence ID" value="NZ_JBCDNA010000002.1"/>
</dbReference>
<comment type="caution">
    <text evidence="1">The sequence shown here is derived from an EMBL/GenBank/DDBJ whole genome shotgun (WGS) entry which is preliminary data.</text>
</comment>
<organism evidence="1 2">
    <name type="scientific">Lutimonas vermicola</name>
    <dbReference type="NCBI Taxonomy" id="414288"/>
    <lineage>
        <taxon>Bacteria</taxon>
        <taxon>Pseudomonadati</taxon>
        <taxon>Bacteroidota</taxon>
        <taxon>Flavobacteriia</taxon>
        <taxon>Flavobacteriales</taxon>
        <taxon>Flavobacteriaceae</taxon>
        <taxon>Lutimonas</taxon>
    </lineage>
</organism>
<protein>
    <submittedName>
        <fullName evidence="1">Uncharacterized protein</fullName>
    </submittedName>
</protein>